<dbReference type="InterPro" id="IPR021834">
    <property type="entry name" value="DUF3426"/>
</dbReference>
<comment type="caution">
    <text evidence="3">The sequence shown here is derived from an EMBL/GenBank/DDBJ whole genome shotgun (WGS) entry which is preliminary data.</text>
</comment>
<proteinExistence type="predicted"/>
<dbReference type="Proteomes" id="UP001321700">
    <property type="component" value="Unassembled WGS sequence"/>
</dbReference>
<gene>
    <name evidence="3" type="ORF">RAE19_12060</name>
</gene>
<name>A0ABU3KQ23_9BURK</name>
<dbReference type="InterPro" id="IPR011723">
    <property type="entry name" value="Znf/thioredoxin_put"/>
</dbReference>
<feature type="domain" description="Zinc finger/thioredoxin putative" evidence="2">
    <location>
        <begin position="3"/>
        <end position="39"/>
    </location>
</feature>
<sequence length="345" mass="37087">MSLITQCPACSTMFKVVPDQLRISDGWVRCGQCDEVFDANAHLHTATEAQPTPEPEPEPEPREVAAPTSPDPDWAASLRFESDDAAPPEKVAVEPLDAETPLPESWSSAPAQPVDNDPALDDFLAQSPSALAGGAEVDAPPLESDNKSDLDALGSPAPRYTQATPSPAVGEPKLSFMPKGDRLVFWDRTLVKWGLAGIAGLLVLALGLQYTYVERDRIAAYQPEAVPALEVLCEWAGCQLAPLQSIEAVVIDSSSFTKLRSDVYRLNVVIKNTGTVPVLPPSLELTLTDMQDQSMIRKVLAPRDIGWMASTLEPGAEFAASLPLAVKAASPTERVSGYRLLAFYP</sequence>
<dbReference type="EMBL" id="JAVBIK010000001">
    <property type="protein sequence ID" value="MDT7519433.1"/>
    <property type="molecule type" value="Genomic_DNA"/>
</dbReference>
<dbReference type="Pfam" id="PF13719">
    <property type="entry name" value="Zn_ribbon_5"/>
    <property type="match status" value="1"/>
</dbReference>
<accession>A0ABU3KQ23</accession>
<evidence type="ECO:0000259" key="2">
    <source>
        <dbReference type="Pfam" id="PF13719"/>
    </source>
</evidence>
<evidence type="ECO:0000313" key="4">
    <source>
        <dbReference type="Proteomes" id="UP001321700"/>
    </source>
</evidence>
<dbReference type="Pfam" id="PF11906">
    <property type="entry name" value="DUF3426"/>
    <property type="match status" value="1"/>
</dbReference>
<organism evidence="3 4">
    <name type="scientific">Rhodoferax potami</name>
    <dbReference type="NCBI Taxonomy" id="3068338"/>
    <lineage>
        <taxon>Bacteria</taxon>
        <taxon>Pseudomonadati</taxon>
        <taxon>Pseudomonadota</taxon>
        <taxon>Betaproteobacteria</taxon>
        <taxon>Burkholderiales</taxon>
        <taxon>Comamonadaceae</taxon>
        <taxon>Rhodoferax</taxon>
    </lineage>
</organism>
<protein>
    <submittedName>
        <fullName evidence="3">Zinc-ribbon and DUF3426 domain-containing protein</fullName>
    </submittedName>
</protein>
<evidence type="ECO:0000313" key="3">
    <source>
        <dbReference type="EMBL" id="MDT7519433.1"/>
    </source>
</evidence>
<dbReference type="NCBIfam" id="TIGR02098">
    <property type="entry name" value="MJ0042_CXXC"/>
    <property type="match status" value="1"/>
</dbReference>
<dbReference type="RefSeq" id="WP_313875112.1">
    <property type="nucleotide sequence ID" value="NZ_JAVBIK010000001.1"/>
</dbReference>
<keyword evidence="4" id="KW-1185">Reference proteome</keyword>
<feature type="region of interest" description="Disordered" evidence="1">
    <location>
        <begin position="46"/>
        <end position="172"/>
    </location>
</feature>
<evidence type="ECO:0000256" key="1">
    <source>
        <dbReference type="SAM" id="MobiDB-lite"/>
    </source>
</evidence>
<reference evidence="3 4" key="1">
    <citation type="submission" date="2023-08" db="EMBL/GenBank/DDBJ databases">
        <title>Rhodoferax potami sp. nov. and Rhodoferax mekongensis sp. nov., isolated from the Mekong River in Thailand.</title>
        <authorList>
            <person name="Kitikhun S."/>
            <person name="Charoenyingcharoen P."/>
            <person name="Siriarchawattana P."/>
            <person name="Likhitrattanapisal S."/>
            <person name="Nilsakha T."/>
            <person name="Chanpet A."/>
            <person name="Rattanawaree P."/>
            <person name="Ingsriswang S."/>
        </authorList>
    </citation>
    <scope>NUCLEOTIDE SEQUENCE [LARGE SCALE GENOMIC DNA]</scope>
    <source>
        <strain evidence="3 4">TBRC 17660</strain>
    </source>
</reference>